<keyword evidence="1" id="KW-0812">Transmembrane</keyword>
<evidence type="ECO:0000313" key="3">
    <source>
        <dbReference type="Proteomes" id="UP000635477"/>
    </source>
</evidence>
<dbReference type="Gene3D" id="1.20.58.340">
    <property type="entry name" value="Magnesium transport protein CorA, transmembrane region"/>
    <property type="match status" value="1"/>
</dbReference>
<keyword evidence="1" id="KW-1133">Transmembrane helix</keyword>
<name>A0A8H4XK27_9HYPO</name>
<reference evidence="2" key="1">
    <citation type="journal article" date="2020" name="BMC Genomics">
        <title>Correction to: Identification and distribution of gene clusters required for synthesis of sphingolipid metabolism inhibitors in diverse species of the filamentous fungus Fusarium.</title>
        <authorList>
            <person name="Kim H.S."/>
            <person name="Lohmar J.M."/>
            <person name="Busman M."/>
            <person name="Brown D.W."/>
            <person name="Naumann T.A."/>
            <person name="Divon H.H."/>
            <person name="Lysoe E."/>
            <person name="Uhlig S."/>
            <person name="Proctor R.H."/>
        </authorList>
    </citation>
    <scope>NUCLEOTIDE SEQUENCE</scope>
    <source>
        <strain evidence="2">NRRL 22465</strain>
    </source>
</reference>
<keyword evidence="1" id="KW-0472">Membrane</keyword>
<sequence>MPASARKSTKTFLDIDSLFSNAGGTRDTPTMRAFAGNGLEQDFADADKVRECASCRHRFTTEFHMPELWWSKYTKNSNGYFGCETDRDGLGGIKAFNTWSRFLVKHLHANDHHWHKFNVFTRWIASSHQTILLVFDAPKQYKLPQRFPSPLLDDSHEATLADPFWVHVRLLEELASLQETAVWTIRTRVRDAEKGREPRDKPNPDYSRMHDLARHAIHVSETLEVSAKSLESIIHHHAVFSDEASFDDKSRRAVFGSVHERLRWYEHIIHSLQSRAASNKERLTNEIQLAFNTVAQYDSRIAVQIGRYTQSDSSAMKSVAFATLAFLPATFISAIFSTSFFKIDDDTGVWSVSPKFWIYWVFAVPLTLITTALWLCWQRVFPPALFGEEEPRARKLENPFRKKENLDQKGAYV</sequence>
<proteinExistence type="predicted"/>
<evidence type="ECO:0000256" key="1">
    <source>
        <dbReference type="SAM" id="Phobius"/>
    </source>
</evidence>
<gene>
    <name evidence="2" type="ORF">FZEAL_6227</name>
</gene>
<reference evidence="2" key="2">
    <citation type="submission" date="2020-05" db="EMBL/GenBank/DDBJ databases">
        <authorList>
            <person name="Kim H.-S."/>
            <person name="Proctor R.H."/>
            <person name="Brown D.W."/>
        </authorList>
    </citation>
    <scope>NUCLEOTIDE SEQUENCE</scope>
    <source>
        <strain evidence="2">NRRL 22465</strain>
    </source>
</reference>
<keyword evidence="3" id="KW-1185">Reference proteome</keyword>
<feature type="transmembrane region" description="Helical" evidence="1">
    <location>
        <begin position="357"/>
        <end position="377"/>
    </location>
</feature>
<comment type="caution">
    <text evidence="2">The sequence shown here is derived from an EMBL/GenBank/DDBJ whole genome shotgun (WGS) entry which is preliminary data.</text>
</comment>
<accession>A0A8H4XK27</accession>
<dbReference type="Proteomes" id="UP000635477">
    <property type="component" value="Unassembled WGS sequence"/>
</dbReference>
<dbReference type="OrthoDB" id="5207033at2759"/>
<evidence type="ECO:0000313" key="2">
    <source>
        <dbReference type="EMBL" id="KAF4977199.1"/>
    </source>
</evidence>
<dbReference type="EMBL" id="JABEYC010000453">
    <property type="protein sequence ID" value="KAF4977199.1"/>
    <property type="molecule type" value="Genomic_DNA"/>
</dbReference>
<protein>
    <submittedName>
        <fullName evidence="2">Uncharacterized protein</fullName>
    </submittedName>
</protein>
<organism evidence="2 3">
    <name type="scientific">Fusarium zealandicum</name>
    <dbReference type="NCBI Taxonomy" id="1053134"/>
    <lineage>
        <taxon>Eukaryota</taxon>
        <taxon>Fungi</taxon>
        <taxon>Dikarya</taxon>
        <taxon>Ascomycota</taxon>
        <taxon>Pezizomycotina</taxon>
        <taxon>Sordariomycetes</taxon>
        <taxon>Hypocreomycetidae</taxon>
        <taxon>Hypocreales</taxon>
        <taxon>Nectriaceae</taxon>
        <taxon>Fusarium</taxon>
        <taxon>Fusarium staphyleae species complex</taxon>
    </lineage>
</organism>
<dbReference type="AlphaFoldDB" id="A0A8H4XK27"/>
<feature type="transmembrane region" description="Helical" evidence="1">
    <location>
        <begin position="319"/>
        <end position="337"/>
    </location>
</feature>